<sequence>KDDVVALQNFCFISVETDGTSFEMHALVQLATRRWLTAHGRFEKWKQRYLTNFDTALPVGRHENWATCQMLFPHANAAEGHEPVDERSLQQWASILHKSAWYAQEMGRYGEAERMARKAVRARRKALGPKNDDTLSSIGMLALTYWSQGRWKEAEELEVQVMETRKRVLGDEHPDTLTSMANLASTYW</sequence>
<keyword evidence="2" id="KW-1185">Reference proteome</keyword>
<dbReference type="PANTHER" id="PTHR46082">
    <property type="entry name" value="ATP/GTP-BINDING PROTEIN-RELATED"/>
    <property type="match status" value="1"/>
</dbReference>
<evidence type="ECO:0000313" key="1">
    <source>
        <dbReference type="EMBL" id="KAH7111323.1"/>
    </source>
</evidence>
<feature type="non-terminal residue" evidence="1">
    <location>
        <position position="1"/>
    </location>
</feature>
<dbReference type="Pfam" id="PF13374">
    <property type="entry name" value="TPR_10"/>
    <property type="match status" value="2"/>
</dbReference>
<proteinExistence type="predicted"/>
<evidence type="ECO:0000313" key="2">
    <source>
        <dbReference type="Proteomes" id="UP000700596"/>
    </source>
</evidence>
<feature type="non-terminal residue" evidence="1">
    <location>
        <position position="188"/>
    </location>
</feature>
<dbReference type="EMBL" id="JAGMWT010000024">
    <property type="protein sequence ID" value="KAH7111323.1"/>
    <property type="molecule type" value="Genomic_DNA"/>
</dbReference>
<dbReference type="AlphaFoldDB" id="A0A9P9D2B6"/>
<accession>A0A9P9D2B6</accession>
<dbReference type="PANTHER" id="PTHR46082:SF6">
    <property type="entry name" value="AAA+ ATPASE DOMAIN-CONTAINING PROTEIN-RELATED"/>
    <property type="match status" value="1"/>
</dbReference>
<dbReference type="Proteomes" id="UP000700596">
    <property type="component" value="Unassembled WGS sequence"/>
</dbReference>
<dbReference type="Gene3D" id="1.25.40.10">
    <property type="entry name" value="Tetratricopeptide repeat domain"/>
    <property type="match status" value="1"/>
</dbReference>
<dbReference type="SUPFAM" id="SSF48452">
    <property type="entry name" value="TPR-like"/>
    <property type="match status" value="1"/>
</dbReference>
<dbReference type="InterPro" id="IPR053137">
    <property type="entry name" value="NLR-like"/>
</dbReference>
<dbReference type="OrthoDB" id="20872at2759"/>
<protein>
    <submittedName>
        <fullName evidence="1">Uncharacterized protein</fullName>
    </submittedName>
</protein>
<name>A0A9P9D2B6_9PLEO</name>
<comment type="caution">
    <text evidence="1">The sequence shown here is derived from an EMBL/GenBank/DDBJ whole genome shotgun (WGS) entry which is preliminary data.</text>
</comment>
<organism evidence="1 2">
    <name type="scientific">Dendryphion nanum</name>
    <dbReference type="NCBI Taxonomy" id="256645"/>
    <lineage>
        <taxon>Eukaryota</taxon>
        <taxon>Fungi</taxon>
        <taxon>Dikarya</taxon>
        <taxon>Ascomycota</taxon>
        <taxon>Pezizomycotina</taxon>
        <taxon>Dothideomycetes</taxon>
        <taxon>Pleosporomycetidae</taxon>
        <taxon>Pleosporales</taxon>
        <taxon>Torulaceae</taxon>
        <taxon>Dendryphion</taxon>
    </lineage>
</organism>
<dbReference type="InterPro" id="IPR011990">
    <property type="entry name" value="TPR-like_helical_dom_sf"/>
</dbReference>
<reference evidence="1" key="1">
    <citation type="journal article" date="2021" name="Nat. Commun.">
        <title>Genetic determinants of endophytism in the Arabidopsis root mycobiome.</title>
        <authorList>
            <person name="Mesny F."/>
            <person name="Miyauchi S."/>
            <person name="Thiergart T."/>
            <person name="Pickel B."/>
            <person name="Atanasova L."/>
            <person name="Karlsson M."/>
            <person name="Huettel B."/>
            <person name="Barry K.W."/>
            <person name="Haridas S."/>
            <person name="Chen C."/>
            <person name="Bauer D."/>
            <person name="Andreopoulos W."/>
            <person name="Pangilinan J."/>
            <person name="LaButti K."/>
            <person name="Riley R."/>
            <person name="Lipzen A."/>
            <person name="Clum A."/>
            <person name="Drula E."/>
            <person name="Henrissat B."/>
            <person name="Kohler A."/>
            <person name="Grigoriev I.V."/>
            <person name="Martin F.M."/>
            <person name="Hacquard S."/>
        </authorList>
    </citation>
    <scope>NUCLEOTIDE SEQUENCE</scope>
    <source>
        <strain evidence="1">MPI-CAGE-CH-0243</strain>
    </source>
</reference>
<gene>
    <name evidence="1" type="ORF">B0J11DRAFT_392285</name>
</gene>